<name>A0AAD8YE73_9STRA</name>
<keyword evidence="1 5" id="KW-0479">Metal-binding</keyword>
<evidence type="ECO:0000313" key="9">
    <source>
        <dbReference type="Proteomes" id="UP001224775"/>
    </source>
</evidence>
<proteinExistence type="predicted"/>
<feature type="region of interest" description="Disordered" evidence="6">
    <location>
        <begin position="463"/>
        <end position="482"/>
    </location>
</feature>
<evidence type="ECO:0000256" key="3">
    <source>
        <dbReference type="ARBA" id="ARBA00022833"/>
    </source>
</evidence>
<gene>
    <name evidence="8" type="ORF">QTG54_003959</name>
</gene>
<feature type="domain" description="C3H1-type" evidence="7">
    <location>
        <begin position="52"/>
        <end position="80"/>
    </location>
</feature>
<accession>A0AAD8YE73</accession>
<feature type="compositionally biased region" description="Polar residues" evidence="6">
    <location>
        <begin position="163"/>
        <end position="173"/>
    </location>
</feature>
<dbReference type="AlphaFoldDB" id="A0AAD8YE73"/>
<dbReference type="InterPro" id="IPR000571">
    <property type="entry name" value="Znf_CCCH"/>
</dbReference>
<dbReference type="EMBL" id="JATAAI010000006">
    <property type="protein sequence ID" value="KAK1744668.1"/>
    <property type="molecule type" value="Genomic_DNA"/>
</dbReference>
<dbReference type="SMART" id="SM00356">
    <property type="entry name" value="ZnF_C3H1"/>
    <property type="match status" value="3"/>
</dbReference>
<dbReference type="SUPFAM" id="SSF90229">
    <property type="entry name" value="CCCH zinc finger"/>
    <property type="match status" value="3"/>
</dbReference>
<dbReference type="Gene3D" id="4.10.1000.10">
    <property type="entry name" value="Zinc finger, CCCH-type"/>
    <property type="match status" value="2"/>
</dbReference>
<dbReference type="InterPro" id="IPR036855">
    <property type="entry name" value="Znf_CCCH_sf"/>
</dbReference>
<keyword evidence="2 5" id="KW-0863">Zinc-finger</keyword>
<feature type="region of interest" description="Disordered" evidence="6">
    <location>
        <begin position="331"/>
        <end position="379"/>
    </location>
</feature>
<evidence type="ECO:0000256" key="6">
    <source>
        <dbReference type="SAM" id="MobiDB-lite"/>
    </source>
</evidence>
<comment type="caution">
    <text evidence="8">The sequence shown here is derived from an EMBL/GenBank/DDBJ whole genome shotgun (WGS) entry which is preliminary data.</text>
</comment>
<organism evidence="8 9">
    <name type="scientific">Skeletonema marinoi</name>
    <dbReference type="NCBI Taxonomy" id="267567"/>
    <lineage>
        <taxon>Eukaryota</taxon>
        <taxon>Sar</taxon>
        <taxon>Stramenopiles</taxon>
        <taxon>Ochrophyta</taxon>
        <taxon>Bacillariophyta</taxon>
        <taxon>Coscinodiscophyceae</taxon>
        <taxon>Thalassiosirophycidae</taxon>
        <taxon>Thalassiosirales</taxon>
        <taxon>Skeletonemataceae</taxon>
        <taxon>Skeletonema</taxon>
        <taxon>Skeletonema marinoi-dohrnii complex</taxon>
    </lineage>
</organism>
<dbReference type="PROSITE" id="PS50103">
    <property type="entry name" value="ZF_C3H1"/>
    <property type="match status" value="3"/>
</dbReference>
<evidence type="ECO:0000256" key="5">
    <source>
        <dbReference type="PROSITE-ProRule" id="PRU00723"/>
    </source>
</evidence>
<feature type="region of interest" description="Disordered" evidence="6">
    <location>
        <begin position="163"/>
        <end position="183"/>
    </location>
</feature>
<evidence type="ECO:0000259" key="7">
    <source>
        <dbReference type="PROSITE" id="PS50103"/>
    </source>
</evidence>
<keyword evidence="9" id="KW-1185">Reference proteome</keyword>
<feature type="region of interest" description="Disordered" evidence="6">
    <location>
        <begin position="386"/>
        <end position="405"/>
    </location>
</feature>
<dbReference type="Proteomes" id="UP001224775">
    <property type="component" value="Unassembled WGS sequence"/>
</dbReference>
<protein>
    <submittedName>
        <fullName evidence="8">Zinc finger CCCH domain-containing protein</fullName>
    </submittedName>
</protein>
<feature type="zinc finger region" description="C3H1-type" evidence="5">
    <location>
        <begin position="52"/>
        <end position="80"/>
    </location>
</feature>
<sequence length="518" mass="55311">MDALYPLRPGEQDCRDFLRTGRCKYGESCKYNHPLNVESGGGLTDGGPLPSRPGEPLCHYFLKHGICKFGQACKFDHPSGPHVEKGLGASNNVGGGGGAGVTGNGRAVASSGGLVYVTDPATGTTSVQVLPQRPNEPDCIYFLRNGRCKYGSICKFHHPLSGPSQNTTIRQSAPTTRPPPQVVQTGGVTYTLAPQTVTYVQQSPQRLQPIREQIQPQQQATHVLLPDGQIAVILNSQSLQDVRELSAQERPQFYLSQANGSLPSMEQNRKPSNVQIHSPVLTATTSASSSNNTVGSNFDLWGTTVRVPHKSNSGGSLSIESGPQGQGEFIMHQSQSQASFRTSTSSPEEFLHAQQSDSVRDSMRSRATSFGSAAAEPTQGYYWPSNGSMASAQAEQGPPPQYVTGIRSAPGSGGAMYRSASYDFNRSSTSSAPPAGNGHQHASSNSDEGLSMMTASLLTMIDRPTDGDITPNTTNSSYLRPPPGMMMNQMGPSQFDNPPSSSADSHYFMGGYDQTPRF</sequence>
<dbReference type="Pfam" id="PF00642">
    <property type="entry name" value="zf-CCCH"/>
    <property type="match status" value="3"/>
</dbReference>
<dbReference type="GO" id="GO:0008270">
    <property type="term" value="F:zinc ion binding"/>
    <property type="evidence" value="ECO:0007669"/>
    <property type="project" value="UniProtKB-KW"/>
</dbReference>
<feature type="domain" description="C3H1-type" evidence="7">
    <location>
        <begin position="133"/>
        <end position="161"/>
    </location>
</feature>
<evidence type="ECO:0000256" key="4">
    <source>
        <dbReference type="ARBA" id="ARBA00023125"/>
    </source>
</evidence>
<dbReference type="InterPro" id="IPR050974">
    <property type="entry name" value="Plant_ZF_CCCH"/>
</dbReference>
<keyword evidence="4" id="KW-0238">DNA-binding</keyword>
<dbReference type="PANTHER" id="PTHR12506">
    <property type="entry name" value="PROTEIN PHOSPHATASE RELATED"/>
    <property type="match status" value="1"/>
</dbReference>
<keyword evidence="3 5" id="KW-0862">Zinc</keyword>
<dbReference type="GO" id="GO:0003729">
    <property type="term" value="F:mRNA binding"/>
    <property type="evidence" value="ECO:0007669"/>
    <property type="project" value="UniProtKB-ARBA"/>
</dbReference>
<evidence type="ECO:0000256" key="1">
    <source>
        <dbReference type="ARBA" id="ARBA00022723"/>
    </source>
</evidence>
<evidence type="ECO:0000313" key="8">
    <source>
        <dbReference type="EMBL" id="KAK1744668.1"/>
    </source>
</evidence>
<feature type="zinc finger region" description="C3H1-type" evidence="5">
    <location>
        <begin position="133"/>
        <end position="161"/>
    </location>
</feature>
<reference evidence="8" key="1">
    <citation type="submission" date="2023-06" db="EMBL/GenBank/DDBJ databases">
        <title>Survivors Of The Sea: Transcriptome response of Skeletonema marinoi to long-term dormancy.</title>
        <authorList>
            <person name="Pinder M.I.M."/>
            <person name="Kourtchenko O."/>
            <person name="Robertson E.K."/>
            <person name="Larsson T."/>
            <person name="Maumus F."/>
            <person name="Osuna-Cruz C.M."/>
            <person name="Vancaester E."/>
            <person name="Stenow R."/>
            <person name="Vandepoele K."/>
            <person name="Ploug H."/>
            <person name="Bruchert V."/>
            <person name="Godhe A."/>
            <person name="Topel M."/>
        </authorList>
    </citation>
    <scope>NUCLEOTIDE SEQUENCE</scope>
    <source>
        <strain evidence="8">R05AC</strain>
    </source>
</reference>
<dbReference type="PANTHER" id="PTHR12506:SF50">
    <property type="entry name" value="ZINC FINGER CCCH DOMAIN-CONTAINING PROTEIN 26"/>
    <property type="match status" value="1"/>
</dbReference>
<feature type="zinc finger region" description="C3H1-type" evidence="5">
    <location>
        <begin position="8"/>
        <end position="36"/>
    </location>
</feature>
<dbReference type="GO" id="GO:0003677">
    <property type="term" value="F:DNA binding"/>
    <property type="evidence" value="ECO:0007669"/>
    <property type="project" value="UniProtKB-KW"/>
</dbReference>
<feature type="region of interest" description="Disordered" evidence="6">
    <location>
        <begin position="424"/>
        <end position="447"/>
    </location>
</feature>
<feature type="domain" description="C3H1-type" evidence="7">
    <location>
        <begin position="8"/>
        <end position="36"/>
    </location>
</feature>
<evidence type="ECO:0000256" key="2">
    <source>
        <dbReference type="ARBA" id="ARBA00022771"/>
    </source>
</evidence>
<feature type="compositionally biased region" description="Polar residues" evidence="6">
    <location>
        <begin position="332"/>
        <end position="357"/>
    </location>
</feature>